<proteinExistence type="predicted"/>
<evidence type="ECO:0000313" key="3">
    <source>
        <dbReference type="Proteomes" id="UP000196710"/>
    </source>
</evidence>
<gene>
    <name evidence="1" type="ORF">ADH66_12835</name>
    <name evidence="2" type="ORF">I5Q82_03155</name>
</gene>
<evidence type="ECO:0000313" key="1">
    <source>
        <dbReference type="EMBL" id="ASB41457.1"/>
    </source>
</evidence>
<evidence type="ECO:0000313" key="2">
    <source>
        <dbReference type="EMBL" id="QQR30715.1"/>
    </source>
</evidence>
<dbReference type="EMBL" id="CP065321">
    <property type="protein sequence ID" value="QQR30715.1"/>
    <property type="molecule type" value="Genomic_DNA"/>
</dbReference>
<accession>A0A1Z2XSN7</accession>
<reference evidence="2 4" key="3">
    <citation type="submission" date="2020-11" db="EMBL/GenBank/DDBJ databases">
        <title>Closed and high quality bacterial genomes of the OMM12 community.</title>
        <authorList>
            <person name="Marbouty M."/>
            <person name="Lamy-Besnier Q."/>
            <person name="Debarbieux L."/>
            <person name="Koszul R."/>
        </authorList>
    </citation>
    <scope>NUCLEOTIDE SEQUENCE [LARGE SCALE GENOMIC DNA]</scope>
    <source>
        <strain evidence="2 4">KB18</strain>
    </source>
</reference>
<protein>
    <submittedName>
        <fullName evidence="2">Uncharacterized protein</fullName>
    </submittedName>
</protein>
<dbReference type="Proteomes" id="UP000596035">
    <property type="component" value="Chromosome"/>
</dbReference>
<sequence length="401" mass="46512">MEPEQIHSADFTNDAWELLYQVVDDDLFGEEDDPLLIYKALRHKMRIISFGDYLKRYICQKADLSGNYKDHPEDLYRRIIRDAFRENETPPSFTPTTAKLSALSKNWLNQQSVNRNVVFLLGFGLRMSVDDVNSFLTKALNEREINPKMPFEVICWYCYEHGFTFPKFQQLWKKYEKLEAAHQTYHAIIRKEEGTIGVRTYMQAITDENGLLSYLAKLKTSHGTSYMSVSARKHFMALYDETRKLIAKHYNEVPDKEGQHYSKEAISGGDIEKVILSAVPLDSYGNLSPAKKSALNRQFAGKRFSRQRMSDILNGVSEVTRFDLITLEFFIFSQNEDRFKNPQTRYAQYVDTINKILLDCCMGGLYITNPYECFVLMCLLSDDPLTTYADVWALSYEDNIG</sequence>
<dbReference type="EMBL" id="CP021422">
    <property type="protein sequence ID" value="ASB41457.1"/>
    <property type="molecule type" value="Genomic_DNA"/>
</dbReference>
<evidence type="ECO:0000313" key="4">
    <source>
        <dbReference type="Proteomes" id="UP000596035"/>
    </source>
</evidence>
<dbReference type="KEGG" id="amur:ADH66_12835"/>
<keyword evidence="3" id="KW-1185">Reference proteome</keyword>
<dbReference type="AlphaFoldDB" id="A0A1Z2XSN7"/>
<dbReference type="Proteomes" id="UP000196710">
    <property type="component" value="Chromosome"/>
</dbReference>
<reference evidence="1" key="1">
    <citation type="journal article" date="2017" name="Genome Announc.">
        <title>High-Quality Whole-Genome Sequences of the Oligo-Mouse-Microbiota Bacterial Community.</title>
        <authorList>
            <person name="Garzetti D."/>
            <person name="Brugiroux S."/>
            <person name="Bunk B."/>
            <person name="Pukall R."/>
            <person name="McCoy K.D."/>
            <person name="Macpherson A.J."/>
            <person name="Stecher B."/>
        </authorList>
    </citation>
    <scope>NUCLEOTIDE SEQUENCE</scope>
    <source>
        <strain evidence="1">KB18</strain>
    </source>
</reference>
<reference evidence="3" key="2">
    <citation type="submission" date="2017-05" db="EMBL/GenBank/DDBJ databases">
        <title>Improved OligoMM genomes.</title>
        <authorList>
            <person name="Garzetti D."/>
        </authorList>
    </citation>
    <scope>NUCLEOTIDE SEQUENCE [LARGE SCALE GENOMIC DNA]</scope>
    <source>
        <strain evidence="3">KB18</strain>
    </source>
</reference>
<organism evidence="2 4">
    <name type="scientific">Acutalibacter muris</name>
    <dbReference type="NCBI Taxonomy" id="1796620"/>
    <lineage>
        <taxon>Bacteria</taxon>
        <taxon>Bacillati</taxon>
        <taxon>Bacillota</taxon>
        <taxon>Clostridia</taxon>
        <taxon>Eubacteriales</taxon>
        <taxon>Acutalibacteraceae</taxon>
        <taxon>Acutalibacter</taxon>
    </lineage>
</organism>
<dbReference type="RefSeq" id="WP_066539997.1">
    <property type="nucleotide sequence ID" value="NZ_CP021422.1"/>
</dbReference>
<name>A0A1Z2XSN7_9FIRM</name>